<proteinExistence type="predicted"/>
<comment type="caution">
    <text evidence="1">The sequence shown here is derived from an EMBL/GenBank/DDBJ whole genome shotgun (WGS) entry which is preliminary data.</text>
</comment>
<name>A0ABW7CU29_9GAMM</name>
<keyword evidence="2" id="KW-1185">Reference proteome</keyword>
<evidence type="ECO:0000313" key="2">
    <source>
        <dbReference type="Proteomes" id="UP001605250"/>
    </source>
</evidence>
<sequence length="138" mass="15667">MTNAVFPQTIFTTQRGFDDYGANNMRYGDISEERLKREFGLTNISNVVDPYTLARLTAVDNPRSRFGGVYSNVHRGGKVSVQECARLLFEEMQVTSLPYSFGGEYKYLINKMLRHFQHSSGSPFLTNMDAVIDIEGNH</sequence>
<protein>
    <submittedName>
        <fullName evidence="1">DUF3289 family protein</fullName>
    </submittedName>
</protein>
<evidence type="ECO:0000313" key="1">
    <source>
        <dbReference type="EMBL" id="MFG6078991.1"/>
    </source>
</evidence>
<organism evidence="1 2">
    <name type="scientific">Erwinia plantamica</name>
    <dbReference type="NCBI Taxonomy" id="3237104"/>
    <lineage>
        <taxon>Bacteria</taxon>
        <taxon>Pseudomonadati</taxon>
        <taxon>Pseudomonadota</taxon>
        <taxon>Gammaproteobacteria</taxon>
        <taxon>Enterobacterales</taxon>
        <taxon>Erwiniaceae</taxon>
        <taxon>Erwinia</taxon>
    </lineage>
</organism>
<dbReference type="RefSeq" id="WP_394150514.1">
    <property type="nucleotide sequence ID" value="NZ_JBGCUC010000037.1"/>
</dbReference>
<dbReference type="Pfam" id="PF11692">
    <property type="entry name" value="DUF3289"/>
    <property type="match status" value="1"/>
</dbReference>
<gene>
    <name evidence="1" type="ORF">AB3U87_21935</name>
</gene>
<reference evidence="1 2" key="1">
    <citation type="submission" date="2024-07" db="EMBL/GenBank/DDBJ databases">
        <title>Novel bacterial strain Erwinia sp. OPT-41 promoting growth of various crops.</title>
        <authorList>
            <person name="Egorshina A."/>
            <person name="Lukyantsev M.A."/>
            <person name="Golubev S.N."/>
            <person name="Muratova A.Y."/>
            <person name="Bulygina E.A."/>
        </authorList>
    </citation>
    <scope>NUCLEOTIDE SEQUENCE [LARGE SCALE GENOMIC DNA]</scope>
    <source>
        <strain evidence="1 2">OPT-41</strain>
    </source>
</reference>
<accession>A0ABW7CU29</accession>
<dbReference type="InterPro" id="IPR017483">
    <property type="entry name" value="CHP03034"/>
</dbReference>
<dbReference type="EMBL" id="JBGCUC010000037">
    <property type="protein sequence ID" value="MFG6078991.1"/>
    <property type="molecule type" value="Genomic_DNA"/>
</dbReference>
<dbReference type="Proteomes" id="UP001605250">
    <property type="component" value="Unassembled WGS sequence"/>
</dbReference>